<evidence type="ECO:0000313" key="2">
    <source>
        <dbReference type="EMBL" id="KAF2187296.1"/>
    </source>
</evidence>
<evidence type="ECO:0000313" key="3">
    <source>
        <dbReference type="Proteomes" id="UP000800200"/>
    </source>
</evidence>
<feature type="compositionally biased region" description="Basic and acidic residues" evidence="1">
    <location>
        <begin position="129"/>
        <end position="140"/>
    </location>
</feature>
<evidence type="ECO:0000256" key="1">
    <source>
        <dbReference type="SAM" id="MobiDB-lite"/>
    </source>
</evidence>
<sequence length="180" mass="19899">MSADKLKAGRLRCNTHSPIFNHALSHQHAPPPHHSSLLPRRFEQGCNISSRLSLSCLQLPNRPSKLPASLTCSMMVSLIEQLHADAESHFGAPFRGASNGNSSSSIGTEASNHRTDVHDHSPPTMTPPEGHELRELEFKHMGSQFTDEGKSHKPKAEDRSEKHDDGVERVLLDNRHEDLG</sequence>
<name>A0A6A6EBU3_9PEZI</name>
<organism evidence="2 3">
    <name type="scientific">Zopfia rhizophila CBS 207.26</name>
    <dbReference type="NCBI Taxonomy" id="1314779"/>
    <lineage>
        <taxon>Eukaryota</taxon>
        <taxon>Fungi</taxon>
        <taxon>Dikarya</taxon>
        <taxon>Ascomycota</taxon>
        <taxon>Pezizomycotina</taxon>
        <taxon>Dothideomycetes</taxon>
        <taxon>Dothideomycetes incertae sedis</taxon>
        <taxon>Zopfiaceae</taxon>
        <taxon>Zopfia</taxon>
    </lineage>
</organism>
<protein>
    <submittedName>
        <fullName evidence="2">Uncharacterized protein</fullName>
    </submittedName>
</protein>
<dbReference type="EMBL" id="ML994627">
    <property type="protein sequence ID" value="KAF2187296.1"/>
    <property type="molecule type" value="Genomic_DNA"/>
</dbReference>
<accession>A0A6A6EBU3</accession>
<keyword evidence="3" id="KW-1185">Reference proteome</keyword>
<gene>
    <name evidence="2" type="ORF">K469DRAFT_749116</name>
</gene>
<feature type="compositionally biased region" description="Basic and acidic residues" evidence="1">
    <location>
        <begin position="147"/>
        <end position="180"/>
    </location>
</feature>
<feature type="compositionally biased region" description="Basic and acidic residues" evidence="1">
    <location>
        <begin position="111"/>
        <end position="121"/>
    </location>
</feature>
<dbReference type="Proteomes" id="UP000800200">
    <property type="component" value="Unassembled WGS sequence"/>
</dbReference>
<reference evidence="2" key="1">
    <citation type="journal article" date="2020" name="Stud. Mycol.">
        <title>101 Dothideomycetes genomes: a test case for predicting lifestyles and emergence of pathogens.</title>
        <authorList>
            <person name="Haridas S."/>
            <person name="Albert R."/>
            <person name="Binder M."/>
            <person name="Bloem J."/>
            <person name="Labutti K."/>
            <person name="Salamov A."/>
            <person name="Andreopoulos B."/>
            <person name="Baker S."/>
            <person name="Barry K."/>
            <person name="Bills G."/>
            <person name="Bluhm B."/>
            <person name="Cannon C."/>
            <person name="Castanera R."/>
            <person name="Culley D."/>
            <person name="Daum C."/>
            <person name="Ezra D."/>
            <person name="Gonzalez J."/>
            <person name="Henrissat B."/>
            <person name="Kuo A."/>
            <person name="Liang C."/>
            <person name="Lipzen A."/>
            <person name="Lutzoni F."/>
            <person name="Magnuson J."/>
            <person name="Mondo S."/>
            <person name="Nolan M."/>
            <person name="Ohm R."/>
            <person name="Pangilinan J."/>
            <person name="Park H.-J."/>
            <person name="Ramirez L."/>
            <person name="Alfaro M."/>
            <person name="Sun H."/>
            <person name="Tritt A."/>
            <person name="Yoshinaga Y."/>
            <person name="Zwiers L.-H."/>
            <person name="Turgeon B."/>
            <person name="Goodwin S."/>
            <person name="Spatafora J."/>
            <person name="Crous P."/>
            <person name="Grigoriev I."/>
        </authorList>
    </citation>
    <scope>NUCLEOTIDE SEQUENCE</scope>
    <source>
        <strain evidence="2">CBS 207.26</strain>
    </source>
</reference>
<feature type="compositionally biased region" description="Low complexity" evidence="1">
    <location>
        <begin position="96"/>
        <end position="105"/>
    </location>
</feature>
<dbReference type="AlphaFoldDB" id="A0A6A6EBU3"/>
<proteinExistence type="predicted"/>
<feature type="region of interest" description="Disordered" evidence="1">
    <location>
        <begin position="93"/>
        <end position="180"/>
    </location>
</feature>